<keyword evidence="2" id="KW-1185">Reference proteome</keyword>
<dbReference type="AlphaFoldDB" id="A0A6P1VWN1"/>
<proteinExistence type="predicted"/>
<dbReference type="Proteomes" id="UP000464577">
    <property type="component" value="Chromosome"/>
</dbReference>
<reference evidence="1 2" key="1">
    <citation type="submission" date="2019-11" db="EMBL/GenBank/DDBJ databases">
        <title>Spirosoma endbachense sp. nov., isolated from a natural salt meadow.</title>
        <authorList>
            <person name="Rojas J."/>
            <person name="Ambika Manirajan B."/>
            <person name="Ratering S."/>
            <person name="Suarez C."/>
            <person name="Geissler-Plaum R."/>
            <person name="Schnell S."/>
        </authorList>
    </citation>
    <scope>NUCLEOTIDE SEQUENCE [LARGE SCALE GENOMIC DNA]</scope>
    <source>
        <strain evidence="1 2">I-24</strain>
    </source>
</reference>
<evidence type="ECO:0000313" key="1">
    <source>
        <dbReference type="EMBL" id="QHV96482.1"/>
    </source>
</evidence>
<dbReference type="SUPFAM" id="SSF53474">
    <property type="entry name" value="alpha/beta-Hydrolases"/>
    <property type="match status" value="1"/>
</dbReference>
<sequence length="261" mass="29991">MPNTEFIFICSTLLSRAWLYYYFSHDITPQKVEFLYRQLCKTESTTTKNSSLVFNFPAACRKITASAAWFYRRLKETLDLTFLYEHTKDLNGSTEKKTPGTDYPMGTPLAMDISFKFNNEIPPRDGSEPNESFFGGNRPEQFEASRHFAELWTTFARTDKPAAKVVPQRPVYNLKPRPTMRIGVNCEVIDNRFGDELALWRSRGELKSKLAEGFSLRAVPRFKTVARLSTKSLILQFFDTTWPKASSAEGSISRSIWPYIA</sequence>
<organism evidence="1 2">
    <name type="scientific">Spirosoma endbachense</name>
    <dbReference type="NCBI Taxonomy" id="2666025"/>
    <lineage>
        <taxon>Bacteria</taxon>
        <taxon>Pseudomonadati</taxon>
        <taxon>Bacteroidota</taxon>
        <taxon>Cytophagia</taxon>
        <taxon>Cytophagales</taxon>
        <taxon>Cytophagaceae</taxon>
        <taxon>Spirosoma</taxon>
    </lineage>
</organism>
<dbReference type="EMBL" id="CP045997">
    <property type="protein sequence ID" value="QHV96482.1"/>
    <property type="molecule type" value="Genomic_DNA"/>
</dbReference>
<protein>
    <submittedName>
        <fullName evidence="1">Carboxylesterase family protein</fullName>
    </submittedName>
</protein>
<evidence type="ECO:0000313" key="2">
    <source>
        <dbReference type="Proteomes" id="UP000464577"/>
    </source>
</evidence>
<dbReference type="InterPro" id="IPR029058">
    <property type="entry name" value="AB_hydrolase_fold"/>
</dbReference>
<dbReference type="KEGG" id="senf:GJR95_16315"/>
<name>A0A6P1VWN1_9BACT</name>
<dbReference type="Gene3D" id="3.40.50.1820">
    <property type="entry name" value="alpha/beta hydrolase"/>
    <property type="match status" value="1"/>
</dbReference>
<accession>A0A6P1VWN1</accession>
<gene>
    <name evidence="1" type="ORF">GJR95_16315</name>
</gene>